<dbReference type="Pfam" id="PF02800">
    <property type="entry name" value="Gp_dh_C"/>
    <property type="match status" value="1"/>
</dbReference>
<dbReference type="GO" id="GO:0006006">
    <property type="term" value="P:glucose metabolic process"/>
    <property type="evidence" value="ECO:0007669"/>
    <property type="project" value="InterPro"/>
</dbReference>
<evidence type="ECO:0000313" key="10">
    <source>
        <dbReference type="EMBL" id="ACX52711.1"/>
    </source>
</evidence>
<evidence type="ECO:0000256" key="5">
    <source>
        <dbReference type="PIRSR" id="PIRSR000149-3"/>
    </source>
</evidence>
<dbReference type="EC" id="1.2.1.-" evidence="8"/>
<keyword evidence="2 8" id="KW-0560">Oxidoreductase</keyword>
<feature type="binding site" evidence="5">
    <location>
        <position position="129"/>
    </location>
    <ligand>
        <name>NAD(+)</name>
        <dbReference type="ChEBI" id="CHEBI:57540"/>
    </ligand>
</feature>
<dbReference type="eggNOG" id="COG0057">
    <property type="taxonomic scope" value="Bacteria"/>
</dbReference>
<dbReference type="InterPro" id="IPR020828">
    <property type="entry name" value="GlycerAld_3-P_DH_NAD(P)-bd"/>
</dbReference>
<dbReference type="SMART" id="SM00846">
    <property type="entry name" value="Gp_dh_N"/>
    <property type="match status" value="1"/>
</dbReference>
<protein>
    <recommendedName>
        <fullName evidence="8">Glyceraldehyde-3-phosphate dehydrogenase</fullName>
        <ecNumber evidence="8">1.2.1.-</ecNumber>
    </recommendedName>
</protein>
<dbReference type="GO" id="GO:0050661">
    <property type="term" value="F:NADP binding"/>
    <property type="evidence" value="ECO:0007669"/>
    <property type="project" value="InterPro"/>
</dbReference>
<keyword evidence="5" id="KW-0547">Nucleotide-binding</keyword>
<organism evidence="10 11">
    <name type="scientific">Ammonifex degensii (strain DSM 10501 / KC4)</name>
    <dbReference type="NCBI Taxonomy" id="429009"/>
    <lineage>
        <taxon>Bacteria</taxon>
        <taxon>Bacillati</taxon>
        <taxon>Bacillota</taxon>
        <taxon>Clostridia</taxon>
        <taxon>Thermoanaerobacterales</taxon>
        <taxon>Thermoanaerobacteraceae</taxon>
        <taxon>Ammonifex</taxon>
    </lineage>
</organism>
<accession>C9R8T2</accession>
<dbReference type="InterPro" id="IPR020829">
    <property type="entry name" value="GlycerAld_3-P_DH_cat"/>
</dbReference>
<feature type="binding site" evidence="5">
    <location>
        <begin position="12"/>
        <end position="13"/>
    </location>
    <ligand>
        <name>NAD(+)</name>
        <dbReference type="ChEBI" id="CHEBI:57540"/>
    </ligand>
</feature>
<feature type="site" description="Activates thiol group during catalysis" evidence="6">
    <location>
        <position position="188"/>
    </location>
</feature>
<evidence type="ECO:0000256" key="8">
    <source>
        <dbReference type="RuleBase" id="RU361160"/>
    </source>
</evidence>
<dbReference type="Proteomes" id="UP000002620">
    <property type="component" value="Chromosome"/>
</dbReference>
<dbReference type="CDD" id="cd05214">
    <property type="entry name" value="GAPDH_I_N"/>
    <property type="match status" value="1"/>
</dbReference>
<evidence type="ECO:0000256" key="2">
    <source>
        <dbReference type="ARBA" id="ARBA00023002"/>
    </source>
</evidence>
<dbReference type="HOGENOM" id="CLU_030140_0_2_9"/>
<gene>
    <name evidence="10" type="ordered locus">Adeg_1617</name>
</gene>
<dbReference type="GO" id="GO:0016620">
    <property type="term" value="F:oxidoreductase activity, acting on the aldehyde or oxo group of donors, NAD or NADP as acceptor"/>
    <property type="evidence" value="ECO:0007669"/>
    <property type="project" value="InterPro"/>
</dbReference>
<dbReference type="PIRSF" id="PIRSF000149">
    <property type="entry name" value="GAP_DH"/>
    <property type="match status" value="1"/>
</dbReference>
<evidence type="ECO:0000256" key="6">
    <source>
        <dbReference type="PIRSR" id="PIRSR000149-4"/>
    </source>
</evidence>
<keyword evidence="11" id="KW-1185">Reference proteome</keyword>
<dbReference type="STRING" id="429009.Adeg_1617"/>
<dbReference type="SUPFAM" id="SSF55347">
    <property type="entry name" value="Glyceraldehyde-3-phosphate dehydrogenase-like, C-terminal domain"/>
    <property type="match status" value="1"/>
</dbReference>
<sequence>MAVRVAINGFGRIGRLFFRAAWFREDIEIVAVNHRSRRLNPSAEDYAQRLAHSLLYDSVHGLFRAQVTAGDRKLYVDGKEVAVFAEEDPARLPWKDLGVEVVVESTGRFRDGELARSHLTAGARKVVISAPAKNEDLTVVMGVNHHLYDPEKHHIISNASCTTNCLAPLAKVLHERFGIVKGLMNTVHAYTNDQQILDMPYKDYRRGRAAALSIIPTTTGAAVAIGKVLPELDGKLNGLAFRVPVPNVSVVDLVAELERPVTVEEVNAAFKEAAEGELRGILAYTELPLVSCDYNGNPYSAVVDGLSTMVIGGNMVRVVAWYDNEWGYSCRLADLVAYLASRGLK</sequence>
<dbReference type="FunFam" id="3.40.50.720:FF:000001">
    <property type="entry name" value="Glyceraldehyde-3-phosphate dehydrogenase"/>
    <property type="match status" value="1"/>
</dbReference>
<dbReference type="PROSITE" id="PS00071">
    <property type="entry name" value="GAPDH"/>
    <property type="match status" value="1"/>
</dbReference>
<comment type="similarity">
    <text evidence="1 7">Belongs to the glyceraldehyde-3-phosphate dehydrogenase family.</text>
</comment>
<evidence type="ECO:0000256" key="7">
    <source>
        <dbReference type="RuleBase" id="RU000397"/>
    </source>
</evidence>
<dbReference type="PRINTS" id="PR00078">
    <property type="entry name" value="G3PDHDRGNASE"/>
</dbReference>
<evidence type="ECO:0000256" key="3">
    <source>
        <dbReference type="PIRSR" id="PIRSR000149-1"/>
    </source>
</evidence>
<feature type="binding site" evidence="5">
    <location>
        <position position="324"/>
    </location>
    <ligand>
        <name>NAD(+)</name>
        <dbReference type="ChEBI" id="CHEBI:57540"/>
    </ligand>
</feature>
<dbReference type="InterPro" id="IPR036291">
    <property type="entry name" value="NAD(P)-bd_dom_sf"/>
</dbReference>
<feature type="binding site" evidence="4">
    <location>
        <position position="191"/>
    </location>
    <ligand>
        <name>D-glyceraldehyde 3-phosphate</name>
        <dbReference type="ChEBI" id="CHEBI:59776"/>
    </ligand>
</feature>
<dbReference type="CDD" id="cd18126">
    <property type="entry name" value="GAPDH_I_C"/>
    <property type="match status" value="1"/>
</dbReference>
<keyword evidence="5" id="KW-0520">NAD</keyword>
<dbReference type="Pfam" id="PF00044">
    <property type="entry name" value="Gp_dh_N"/>
    <property type="match status" value="1"/>
</dbReference>
<dbReference type="RefSeq" id="WP_015739588.1">
    <property type="nucleotide sequence ID" value="NC_013385.1"/>
</dbReference>
<dbReference type="OrthoDB" id="9803304at2"/>
<dbReference type="Gene3D" id="3.30.360.10">
    <property type="entry name" value="Dihydrodipicolinate Reductase, domain 2"/>
    <property type="match status" value="1"/>
</dbReference>
<dbReference type="GO" id="GO:0051287">
    <property type="term" value="F:NAD binding"/>
    <property type="evidence" value="ECO:0007669"/>
    <property type="project" value="InterPro"/>
</dbReference>
<feature type="active site" description="Nucleophile" evidence="3">
    <location>
        <position position="161"/>
    </location>
</feature>
<reference evidence="10 11" key="1">
    <citation type="submission" date="2009-10" db="EMBL/GenBank/DDBJ databases">
        <title>Complete sequence of chromosome of Ammonifex degensii KC4.</title>
        <authorList>
            <consortium name="US DOE Joint Genome Institute"/>
            <person name="Kerfeld C."/>
            <person name="Goodner B."/>
            <person name="Huber H."/>
            <person name="Stetter K."/>
            <person name="Lucas S."/>
            <person name="Copeland A."/>
            <person name="Lapidus A."/>
            <person name="Glavina del Rio T."/>
            <person name="Dalin E."/>
            <person name="Tice H."/>
            <person name="Bruce D."/>
            <person name="Goodwin L."/>
            <person name="Pitluck S."/>
            <person name="Saunders E."/>
            <person name="Brettin T."/>
            <person name="Detter J.C."/>
            <person name="Han C."/>
            <person name="Larimer F."/>
            <person name="Land M."/>
            <person name="Hauser L."/>
            <person name="Kyrpides N."/>
            <person name="Ovchinnikova G."/>
            <person name="Richardson P."/>
        </authorList>
    </citation>
    <scope>NUCLEOTIDE SEQUENCE [LARGE SCALE GENOMIC DNA]</scope>
    <source>
        <strain evidence="11">DSM 10501 / KC4</strain>
    </source>
</reference>
<dbReference type="FunFam" id="3.30.360.10:FF:000002">
    <property type="entry name" value="Glyceraldehyde-3-phosphate dehydrogenase"/>
    <property type="match status" value="1"/>
</dbReference>
<dbReference type="EMBL" id="CP001785">
    <property type="protein sequence ID" value="ACX52711.1"/>
    <property type="molecule type" value="Genomic_DNA"/>
</dbReference>
<dbReference type="Gene3D" id="3.40.50.720">
    <property type="entry name" value="NAD(P)-binding Rossmann-like Domain"/>
    <property type="match status" value="1"/>
</dbReference>
<feature type="binding site" evidence="4">
    <location>
        <begin position="219"/>
        <end position="220"/>
    </location>
    <ligand>
        <name>D-glyceraldehyde 3-phosphate</name>
        <dbReference type="ChEBI" id="CHEBI:59776"/>
    </ligand>
</feature>
<proteinExistence type="inferred from homology"/>
<feature type="binding site" evidence="4">
    <location>
        <position position="242"/>
    </location>
    <ligand>
        <name>D-glyceraldehyde 3-phosphate</name>
        <dbReference type="ChEBI" id="CHEBI:59776"/>
    </ligand>
</feature>
<dbReference type="InterPro" id="IPR006424">
    <property type="entry name" value="Glyceraldehyde-3-P_DH_1"/>
</dbReference>
<evidence type="ECO:0000256" key="4">
    <source>
        <dbReference type="PIRSR" id="PIRSR000149-2"/>
    </source>
</evidence>
<evidence type="ECO:0000256" key="1">
    <source>
        <dbReference type="ARBA" id="ARBA00007406"/>
    </source>
</evidence>
<dbReference type="SUPFAM" id="SSF51735">
    <property type="entry name" value="NAD(P)-binding Rossmann-fold domains"/>
    <property type="match status" value="1"/>
</dbReference>
<dbReference type="AlphaFoldDB" id="C9R8T2"/>
<evidence type="ECO:0000313" key="11">
    <source>
        <dbReference type="Proteomes" id="UP000002620"/>
    </source>
</evidence>
<evidence type="ECO:0000259" key="9">
    <source>
        <dbReference type="SMART" id="SM00846"/>
    </source>
</evidence>
<dbReference type="PANTHER" id="PTHR43148">
    <property type="entry name" value="GLYCERALDEHYDE-3-PHOSPHATE DEHYDROGENASE 2"/>
    <property type="match status" value="1"/>
</dbReference>
<dbReference type="KEGG" id="adg:Adeg_1617"/>
<dbReference type="InterPro" id="IPR020831">
    <property type="entry name" value="GlycerAld/Erythrose_P_DH"/>
</dbReference>
<feature type="domain" description="Glyceraldehyde 3-phosphate dehydrogenase NAD(P) binding" evidence="9">
    <location>
        <begin position="3"/>
        <end position="161"/>
    </location>
</feature>
<dbReference type="NCBIfam" id="TIGR01534">
    <property type="entry name" value="GAPDH-I"/>
    <property type="match status" value="1"/>
</dbReference>
<name>C9R8T2_AMMDK</name>
<feature type="binding site" evidence="4">
    <location>
        <begin position="160"/>
        <end position="162"/>
    </location>
    <ligand>
        <name>D-glyceraldehyde 3-phosphate</name>
        <dbReference type="ChEBI" id="CHEBI:59776"/>
    </ligand>
</feature>
<dbReference type="InterPro" id="IPR020830">
    <property type="entry name" value="GlycerAld_3-P_DH_AS"/>
</dbReference>